<dbReference type="Proteomes" id="UP000193827">
    <property type="component" value="Unassembled WGS sequence"/>
</dbReference>
<dbReference type="AlphaFoldDB" id="A0A1Y5R8I2"/>
<keyword evidence="3" id="KW-1185">Reference proteome</keyword>
<organism evidence="2 3">
    <name type="scientific">Roseovarius litorisediminis</name>
    <dbReference type="NCBI Taxonomy" id="1312363"/>
    <lineage>
        <taxon>Bacteria</taxon>
        <taxon>Pseudomonadati</taxon>
        <taxon>Pseudomonadota</taxon>
        <taxon>Alphaproteobacteria</taxon>
        <taxon>Rhodobacterales</taxon>
        <taxon>Roseobacteraceae</taxon>
        <taxon>Roseovarius</taxon>
    </lineage>
</organism>
<dbReference type="OrthoDB" id="9796770at2"/>
<dbReference type="InterPro" id="IPR000073">
    <property type="entry name" value="AB_hydrolase_1"/>
</dbReference>
<proteinExistence type="predicted"/>
<keyword evidence="2" id="KW-0378">Hydrolase</keyword>
<evidence type="ECO:0000259" key="1">
    <source>
        <dbReference type="Pfam" id="PF00561"/>
    </source>
</evidence>
<dbReference type="EMBL" id="FWFL01000001">
    <property type="protein sequence ID" value="SLN11577.1"/>
    <property type="molecule type" value="Genomic_DNA"/>
</dbReference>
<sequence length="273" mass="30771">MKFKTSDGVNLFYRLDGEGPPLLMLSGIWSDTNTWSAQVRSFSEYFTCIRLDHRGIGQSDRWAGEHSYELHARDAKELLEHLGLKSAAILGACHGGMAAVTLAVNYPGYANALCLNATQLLGSERLRQMYFGWKKILETSDFETLYTVIMPTIMSDHWLSHNRERLPDLLATIEERIEYSAAQKMVDALVAYSATGLMPEELASISVPALLMASSEDRFIPPQVIKNESQYLPNAKYHLFEQSGHFPQREMPETYNSVVLGFLQNLTTSRRLA</sequence>
<dbReference type="Pfam" id="PF00561">
    <property type="entry name" value="Abhydrolase_1"/>
    <property type="match status" value="1"/>
</dbReference>
<dbReference type="InterPro" id="IPR050471">
    <property type="entry name" value="AB_hydrolase"/>
</dbReference>
<dbReference type="InterPro" id="IPR029058">
    <property type="entry name" value="AB_hydrolase_fold"/>
</dbReference>
<protein>
    <submittedName>
        <fullName evidence="2">AB hydrolase superfamily protein YdjP</fullName>
        <ecNumber evidence="2">3.-.-.-</ecNumber>
    </submittedName>
</protein>
<gene>
    <name evidence="2" type="primary">ydjP</name>
    <name evidence="2" type="ORF">PEL8287_00269</name>
</gene>
<dbReference type="PANTHER" id="PTHR43433:SF5">
    <property type="entry name" value="AB HYDROLASE-1 DOMAIN-CONTAINING PROTEIN"/>
    <property type="match status" value="1"/>
</dbReference>
<dbReference type="EC" id="3.-.-.-" evidence="2"/>
<dbReference type="RefSeq" id="WP_085890555.1">
    <property type="nucleotide sequence ID" value="NZ_FWFL01000001.1"/>
</dbReference>
<feature type="domain" description="AB hydrolase-1" evidence="1">
    <location>
        <begin position="20"/>
        <end position="248"/>
    </location>
</feature>
<name>A0A1Y5R8I2_9RHOB</name>
<evidence type="ECO:0000313" key="2">
    <source>
        <dbReference type="EMBL" id="SLN11577.1"/>
    </source>
</evidence>
<reference evidence="2 3" key="1">
    <citation type="submission" date="2017-03" db="EMBL/GenBank/DDBJ databases">
        <authorList>
            <person name="Afonso C.L."/>
            <person name="Miller P.J."/>
            <person name="Scott M.A."/>
            <person name="Spackman E."/>
            <person name="Goraichik I."/>
            <person name="Dimitrov K.M."/>
            <person name="Suarez D.L."/>
            <person name="Swayne D.E."/>
        </authorList>
    </citation>
    <scope>NUCLEOTIDE SEQUENCE [LARGE SCALE GENOMIC DNA]</scope>
    <source>
        <strain evidence="2 3">CECT 8287</strain>
    </source>
</reference>
<dbReference type="PANTHER" id="PTHR43433">
    <property type="entry name" value="HYDROLASE, ALPHA/BETA FOLD FAMILY PROTEIN"/>
    <property type="match status" value="1"/>
</dbReference>
<dbReference type="SUPFAM" id="SSF53474">
    <property type="entry name" value="alpha/beta-Hydrolases"/>
    <property type="match status" value="1"/>
</dbReference>
<dbReference type="Gene3D" id="3.40.50.1820">
    <property type="entry name" value="alpha/beta hydrolase"/>
    <property type="match status" value="1"/>
</dbReference>
<accession>A0A1Y5R8I2</accession>
<dbReference type="GO" id="GO:0016787">
    <property type="term" value="F:hydrolase activity"/>
    <property type="evidence" value="ECO:0007669"/>
    <property type="project" value="UniProtKB-KW"/>
</dbReference>
<evidence type="ECO:0000313" key="3">
    <source>
        <dbReference type="Proteomes" id="UP000193827"/>
    </source>
</evidence>